<dbReference type="Proteomes" id="UP000009080">
    <property type="component" value="Chromosome"/>
</dbReference>
<feature type="region of interest" description="Disordered" evidence="1">
    <location>
        <begin position="234"/>
        <end position="273"/>
    </location>
</feature>
<proteinExistence type="predicted"/>
<evidence type="ECO:0000256" key="1">
    <source>
        <dbReference type="SAM" id="MobiDB-lite"/>
    </source>
</evidence>
<dbReference type="Pfam" id="PF00498">
    <property type="entry name" value="FHA"/>
    <property type="match status" value="2"/>
</dbReference>
<evidence type="ECO:0000256" key="2">
    <source>
        <dbReference type="SAM" id="Phobius"/>
    </source>
</evidence>
<dbReference type="SUPFAM" id="SSF49879">
    <property type="entry name" value="SMAD/FHA domain"/>
    <property type="match status" value="2"/>
</dbReference>
<reference evidence="4 5" key="1">
    <citation type="journal article" date="2009" name="PLoS ONE">
        <title>The complete genome of Teredinibacter turnerae T7901: an intracellular endosymbiont of marine wood-boring bivalves (shipworms).</title>
        <authorList>
            <person name="Yang J.C."/>
            <person name="Madupu R."/>
            <person name="Durkin A.S."/>
            <person name="Ekborg N.A."/>
            <person name="Pedamallu C.S."/>
            <person name="Hostetler J.B."/>
            <person name="Radune D."/>
            <person name="Toms B.S."/>
            <person name="Henrissat B."/>
            <person name="Coutinho P.M."/>
            <person name="Schwarz S."/>
            <person name="Field L."/>
            <person name="Trindade-Silva A.E."/>
            <person name="Soares C.A.G."/>
            <person name="Elshahawi S."/>
            <person name="Hanora A."/>
            <person name="Schmidt E.W."/>
            <person name="Haygood M.G."/>
            <person name="Posfai J."/>
            <person name="Benner J."/>
            <person name="Madinger C."/>
            <person name="Nove J."/>
            <person name="Anton B."/>
            <person name="Chaudhary K."/>
            <person name="Foster J."/>
            <person name="Holman A."/>
            <person name="Kumar S."/>
            <person name="Lessard P.A."/>
            <person name="Luyten Y.A."/>
            <person name="Slatko B."/>
            <person name="Wood N."/>
            <person name="Wu B."/>
            <person name="Teplitski M."/>
            <person name="Mougous J.D."/>
            <person name="Ward N."/>
            <person name="Eisen J.A."/>
            <person name="Badger J.H."/>
            <person name="Distel D.L."/>
        </authorList>
    </citation>
    <scope>NUCLEOTIDE SEQUENCE [LARGE SCALE GENOMIC DNA]</scope>
    <source>
        <strain evidence="5">ATCC 39867 / T7901</strain>
    </source>
</reference>
<sequence>MVNYVSLPDLAAGIILTRIHHTYFNMLKIRSLNFDRAPFWVTERNFTIGRSDTNNLTLEDPSVDNNHARIQREKDAIVLRDLNSATGTYVNGERVNARPISCGDSFRLGNLEFEVMDPIAETLADGNEYWSLIGDSSWLAGQEFPLDFSTSSSLLLGRGKQCDIVFAGTHLSREHARITRVSGTELILEDLKSANSTFLNDKKVERAPLKAGDQIRLDVYSFRLFGRGIRLHKSATRPQQTPLPGDHTDKPRTPAEQKRWKTAPTSPGNREEPAAQTSSWVTWFIAFLLVLLLAAVLARVLLL</sequence>
<dbReference type="PROSITE" id="PS50006">
    <property type="entry name" value="FHA_DOMAIN"/>
    <property type="match status" value="2"/>
</dbReference>
<dbReference type="InterPro" id="IPR008984">
    <property type="entry name" value="SMAD_FHA_dom_sf"/>
</dbReference>
<dbReference type="HOGENOM" id="CLU_071267_0_0_6"/>
<dbReference type="CDD" id="cd00060">
    <property type="entry name" value="FHA"/>
    <property type="match status" value="2"/>
</dbReference>
<protein>
    <submittedName>
        <fullName evidence="4">FHA domain protein</fullName>
    </submittedName>
</protein>
<dbReference type="eggNOG" id="COG1716">
    <property type="taxonomic scope" value="Bacteria"/>
</dbReference>
<feature type="transmembrane region" description="Helical" evidence="2">
    <location>
        <begin position="280"/>
        <end position="302"/>
    </location>
</feature>
<keyword evidence="2" id="KW-1133">Transmembrane helix</keyword>
<dbReference type="STRING" id="377629.TERTU_0588"/>
<dbReference type="KEGG" id="ttu:TERTU_0588"/>
<dbReference type="EMBL" id="CP001614">
    <property type="protein sequence ID" value="ACR14054.1"/>
    <property type="molecule type" value="Genomic_DNA"/>
</dbReference>
<evidence type="ECO:0000259" key="3">
    <source>
        <dbReference type="PROSITE" id="PS50006"/>
    </source>
</evidence>
<dbReference type="Gene3D" id="2.60.200.20">
    <property type="match status" value="2"/>
</dbReference>
<dbReference type="AlphaFoldDB" id="C5BNL9"/>
<dbReference type="SMART" id="SM00240">
    <property type="entry name" value="FHA"/>
    <property type="match status" value="2"/>
</dbReference>
<feature type="domain" description="FHA" evidence="3">
    <location>
        <begin position="154"/>
        <end position="204"/>
    </location>
</feature>
<evidence type="ECO:0000313" key="4">
    <source>
        <dbReference type="EMBL" id="ACR14054.1"/>
    </source>
</evidence>
<feature type="domain" description="FHA" evidence="3">
    <location>
        <begin position="46"/>
        <end position="95"/>
    </location>
</feature>
<dbReference type="PANTHER" id="PTHR23308">
    <property type="entry name" value="NUCLEAR INHIBITOR OF PROTEIN PHOSPHATASE-1"/>
    <property type="match status" value="1"/>
</dbReference>
<feature type="compositionally biased region" description="Basic and acidic residues" evidence="1">
    <location>
        <begin position="246"/>
        <end position="259"/>
    </location>
</feature>
<keyword evidence="2" id="KW-0472">Membrane</keyword>
<dbReference type="InterPro" id="IPR000253">
    <property type="entry name" value="FHA_dom"/>
</dbReference>
<dbReference type="OrthoDB" id="9815482at2"/>
<organism evidence="4 5">
    <name type="scientific">Teredinibacter turnerae (strain ATCC 39867 / T7901)</name>
    <dbReference type="NCBI Taxonomy" id="377629"/>
    <lineage>
        <taxon>Bacteria</taxon>
        <taxon>Pseudomonadati</taxon>
        <taxon>Pseudomonadota</taxon>
        <taxon>Gammaproteobacteria</taxon>
        <taxon>Cellvibrionales</taxon>
        <taxon>Cellvibrionaceae</taxon>
        <taxon>Teredinibacter</taxon>
    </lineage>
</organism>
<evidence type="ECO:0000313" key="5">
    <source>
        <dbReference type="Proteomes" id="UP000009080"/>
    </source>
</evidence>
<dbReference type="InterPro" id="IPR050923">
    <property type="entry name" value="Cell_Proc_Reg/RNA_Proc"/>
</dbReference>
<accession>C5BNL9</accession>
<keyword evidence="2" id="KW-0812">Transmembrane</keyword>
<keyword evidence="5" id="KW-1185">Reference proteome</keyword>
<name>C5BNL9_TERTT</name>
<gene>
    <name evidence="4" type="ordered locus">TERTU_0588</name>
</gene>